<comment type="caution">
    <text evidence="2">The sequence shown here is derived from an EMBL/GenBank/DDBJ whole genome shotgun (WGS) entry which is preliminary data.</text>
</comment>
<dbReference type="PANTHER" id="PTHR47611">
    <property type="entry name" value="HAT DIMERISATION DOMAIN, C-TERMINAL"/>
    <property type="match status" value="1"/>
</dbReference>
<dbReference type="Proteomes" id="UP000478052">
    <property type="component" value="Unassembled WGS sequence"/>
</dbReference>
<dbReference type="InterPro" id="IPR012337">
    <property type="entry name" value="RNaseH-like_sf"/>
</dbReference>
<dbReference type="AlphaFoldDB" id="A0A6G0VY89"/>
<gene>
    <name evidence="2" type="ORF">FWK35_00036005</name>
</gene>
<protein>
    <submittedName>
        <fullName evidence="2">Zinc finger BED domain-containing protein 4-like</fullName>
    </submittedName>
</protein>
<evidence type="ECO:0000313" key="2">
    <source>
        <dbReference type="EMBL" id="KAF0713754.1"/>
    </source>
</evidence>
<keyword evidence="3" id="KW-1185">Reference proteome</keyword>
<evidence type="ECO:0000313" key="3">
    <source>
        <dbReference type="Proteomes" id="UP000478052"/>
    </source>
</evidence>
<name>A0A6G0VY89_APHCR</name>
<dbReference type="GO" id="GO:0046983">
    <property type="term" value="F:protein dimerization activity"/>
    <property type="evidence" value="ECO:0007669"/>
    <property type="project" value="InterPro"/>
</dbReference>
<dbReference type="EMBL" id="VUJU01010575">
    <property type="protein sequence ID" value="KAF0713754.1"/>
    <property type="molecule type" value="Genomic_DNA"/>
</dbReference>
<dbReference type="SUPFAM" id="SSF53098">
    <property type="entry name" value="Ribonuclease H-like"/>
    <property type="match status" value="1"/>
</dbReference>
<sequence>FDTTTSKITTQGSNTSKGIIEVNRYVDEDLLLRTGDPLKWWKEYGYNYPNLSLLAREKCCAMATSVPCERVFSKAGFVFNERCNRLKPSKTSRYLSFDLLTFDENLFDNIYF</sequence>
<feature type="non-terminal residue" evidence="2">
    <location>
        <position position="1"/>
    </location>
</feature>
<feature type="domain" description="HAT C-terminal dimerisation" evidence="1">
    <location>
        <begin position="21"/>
        <end position="91"/>
    </location>
</feature>
<proteinExistence type="predicted"/>
<organism evidence="2 3">
    <name type="scientific">Aphis craccivora</name>
    <name type="common">Cowpea aphid</name>
    <dbReference type="NCBI Taxonomy" id="307492"/>
    <lineage>
        <taxon>Eukaryota</taxon>
        <taxon>Metazoa</taxon>
        <taxon>Ecdysozoa</taxon>
        <taxon>Arthropoda</taxon>
        <taxon>Hexapoda</taxon>
        <taxon>Insecta</taxon>
        <taxon>Pterygota</taxon>
        <taxon>Neoptera</taxon>
        <taxon>Paraneoptera</taxon>
        <taxon>Hemiptera</taxon>
        <taxon>Sternorrhyncha</taxon>
        <taxon>Aphidomorpha</taxon>
        <taxon>Aphidoidea</taxon>
        <taxon>Aphididae</taxon>
        <taxon>Aphidini</taxon>
        <taxon>Aphis</taxon>
        <taxon>Aphis</taxon>
    </lineage>
</organism>
<dbReference type="Pfam" id="PF05699">
    <property type="entry name" value="Dimer_Tnp_hAT"/>
    <property type="match status" value="1"/>
</dbReference>
<evidence type="ECO:0000259" key="1">
    <source>
        <dbReference type="Pfam" id="PF05699"/>
    </source>
</evidence>
<reference evidence="2 3" key="1">
    <citation type="submission" date="2019-08" db="EMBL/GenBank/DDBJ databases">
        <title>Whole genome of Aphis craccivora.</title>
        <authorList>
            <person name="Voronova N.V."/>
            <person name="Shulinski R.S."/>
            <person name="Bandarenka Y.V."/>
            <person name="Zhorov D.G."/>
            <person name="Warner D."/>
        </authorList>
    </citation>
    <scope>NUCLEOTIDE SEQUENCE [LARGE SCALE GENOMIC DNA]</scope>
    <source>
        <strain evidence="2">180601</strain>
        <tissue evidence="2">Whole Body</tissue>
    </source>
</reference>
<dbReference type="InterPro" id="IPR008906">
    <property type="entry name" value="HATC_C_dom"/>
</dbReference>
<dbReference type="PANTHER" id="PTHR47611:SF3">
    <property type="entry name" value="HAT C-TERMINAL DIMERISATION DOMAIN-CONTAINING PROTEIN"/>
    <property type="match status" value="1"/>
</dbReference>
<accession>A0A6G0VY89</accession>
<dbReference type="OrthoDB" id="10064099at2759"/>
<feature type="non-terminal residue" evidence="2">
    <location>
        <position position="112"/>
    </location>
</feature>